<dbReference type="AlphaFoldDB" id="A0A6G0T7M2"/>
<evidence type="ECO:0000313" key="1">
    <source>
        <dbReference type="EMBL" id="KAE9526495.1"/>
    </source>
</evidence>
<sequence length="317" mass="36658">MIMCDGYSTAQDSQLDKNKLSLESSTQLQNKSQIVDGPKNAVFNSLLKFCKHECLEHSNIPTKVPKNGELLKNKNENMQLCKLLTLKCVNQKCREHTTSDLKLCVIFTHIFRILDDCYTKYCCFTYFKDMMCSRIMKVSHGIIGRQRELTSSFSRFRGGLYHPVVRRLSSVSSDIVDDQILPKLYTVKNKYINQEMHRRIMENKAKFPVKKEIKMKPKEVYKSKAEFGPSYAQQLQQTCVVIAVVSPKKLADLRHGCRLVFCKICDYNKKKPKTYLTILVLNIKLSGVFRRGISVHIEWAIKLISLYLIPYYNMGIG</sequence>
<dbReference type="OrthoDB" id="10328418at2759"/>
<reference evidence="1 2" key="1">
    <citation type="submission" date="2019-08" db="EMBL/GenBank/DDBJ databases">
        <title>The genome of the soybean aphid Biotype 1, its phylome, world population structure and adaptation to the North American continent.</title>
        <authorList>
            <person name="Giordano R."/>
            <person name="Donthu R.K."/>
            <person name="Hernandez A.G."/>
            <person name="Wright C.L."/>
            <person name="Zimin A.V."/>
        </authorList>
    </citation>
    <scope>NUCLEOTIDE SEQUENCE [LARGE SCALE GENOMIC DNA]</scope>
    <source>
        <tissue evidence="1">Whole aphids</tissue>
    </source>
</reference>
<keyword evidence="2" id="KW-1185">Reference proteome</keyword>
<organism evidence="1 2">
    <name type="scientific">Aphis glycines</name>
    <name type="common">Soybean aphid</name>
    <dbReference type="NCBI Taxonomy" id="307491"/>
    <lineage>
        <taxon>Eukaryota</taxon>
        <taxon>Metazoa</taxon>
        <taxon>Ecdysozoa</taxon>
        <taxon>Arthropoda</taxon>
        <taxon>Hexapoda</taxon>
        <taxon>Insecta</taxon>
        <taxon>Pterygota</taxon>
        <taxon>Neoptera</taxon>
        <taxon>Paraneoptera</taxon>
        <taxon>Hemiptera</taxon>
        <taxon>Sternorrhyncha</taxon>
        <taxon>Aphidomorpha</taxon>
        <taxon>Aphidoidea</taxon>
        <taxon>Aphididae</taxon>
        <taxon>Aphidini</taxon>
        <taxon>Aphis</taxon>
        <taxon>Aphis</taxon>
    </lineage>
</organism>
<dbReference type="EMBL" id="VYZN01000054">
    <property type="protein sequence ID" value="KAE9526495.1"/>
    <property type="molecule type" value="Genomic_DNA"/>
</dbReference>
<evidence type="ECO:0000313" key="2">
    <source>
        <dbReference type="Proteomes" id="UP000475862"/>
    </source>
</evidence>
<protein>
    <submittedName>
        <fullName evidence="1">Uncharacterized protein</fullName>
    </submittedName>
</protein>
<name>A0A6G0T7M2_APHGL</name>
<proteinExistence type="predicted"/>
<gene>
    <name evidence="1" type="ORF">AGLY_013143</name>
</gene>
<dbReference type="Proteomes" id="UP000475862">
    <property type="component" value="Unassembled WGS sequence"/>
</dbReference>
<accession>A0A6G0T7M2</accession>
<comment type="caution">
    <text evidence="1">The sequence shown here is derived from an EMBL/GenBank/DDBJ whole genome shotgun (WGS) entry which is preliminary data.</text>
</comment>